<feature type="transmembrane region" description="Helical" evidence="6">
    <location>
        <begin position="16"/>
        <end position="38"/>
    </location>
</feature>
<keyword evidence="9" id="KW-1185">Reference proteome</keyword>
<dbReference type="InterPro" id="IPR036388">
    <property type="entry name" value="WH-like_DNA-bd_sf"/>
</dbReference>
<keyword evidence="6" id="KW-0812">Transmembrane</keyword>
<dbReference type="Pfam" id="PF01580">
    <property type="entry name" value="FtsK_SpoIIIE"/>
    <property type="match status" value="1"/>
</dbReference>
<evidence type="ECO:0000256" key="3">
    <source>
        <dbReference type="ARBA" id="ARBA00022840"/>
    </source>
</evidence>
<dbReference type="SUPFAM" id="SSF46785">
    <property type="entry name" value="Winged helix' DNA-binding domain"/>
    <property type="match status" value="1"/>
</dbReference>
<comment type="subcellular location">
    <subcellularLocation>
        <location evidence="1">Membrane</location>
        <topology evidence="1">Multi-pass membrane protein</topology>
    </subcellularLocation>
</comment>
<proteinExistence type="predicted"/>
<evidence type="ECO:0000259" key="7">
    <source>
        <dbReference type="PROSITE" id="PS50901"/>
    </source>
</evidence>
<dbReference type="SUPFAM" id="SSF52540">
    <property type="entry name" value="P-loop containing nucleoside triphosphate hydrolases"/>
    <property type="match status" value="1"/>
</dbReference>
<evidence type="ECO:0000256" key="1">
    <source>
        <dbReference type="ARBA" id="ARBA00004141"/>
    </source>
</evidence>
<dbReference type="PANTHER" id="PTHR22683">
    <property type="entry name" value="SPORULATION PROTEIN RELATED"/>
    <property type="match status" value="1"/>
</dbReference>
<evidence type="ECO:0000256" key="2">
    <source>
        <dbReference type="ARBA" id="ARBA00022741"/>
    </source>
</evidence>
<keyword evidence="2 4" id="KW-0547">Nucleotide-binding</keyword>
<dbReference type="InterPro" id="IPR002543">
    <property type="entry name" value="FtsK_dom"/>
</dbReference>
<dbReference type="InterPro" id="IPR018541">
    <property type="entry name" value="Ftsk_gamma"/>
</dbReference>
<dbReference type="Pfam" id="PF09397">
    <property type="entry name" value="FtsK_gamma"/>
    <property type="match status" value="1"/>
</dbReference>
<feature type="domain" description="FtsK" evidence="7">
    <location>
        <begin position="269"/>
        <end position="456"/>
    </location>
</feature>
<reference evidence="8 9" key="1">
    <citation type="submission" date="2023-05" db="EMBL/GenBank/DDBJ databases">
        <title>Draft genome of Paenibacillus sp. CCS26.</title>
        <authorList>
            <person name="Akita H."/>
            <person name="Shinto Y."/>
            <person name="Kimura Z."/>
        </authorList>
    </citation>
    <scope>NUCLEOTIDE SEQUENCE [LARGE SCALE GENOMIC DNA]</scope>
    <source>
        <strain evidence="8 9">CCS26</strain>
    </source>
</reference>
<feature type="region of interest" description="Disordered" evidence="5">
    <location>
        <begin position="568"/>
        <end position="588"/>
    </location>
</feature>
<dbReference type="Proteomes" id="UP001285921">
    <property type="component" value="Unassembled WGS sequence"/>
</dbReference>
<keyword evidence="6" id="KW-0472">Membrane</keyword>
<evidence type="ECO:0000313" key="9">
    <source>
        <dbReference type="Proteomes" id="UP001285921"/>
    </source>
</evidence>
<dbReference type="Gene3D" id="1.10.10.10">
    <property type="entry name" value="Winged helix-like DNA-binding domain superfamily/Winged helix DNA-binding domain"/>
    <property type="match status" value="1"/>
</dbReference>
<dbReference type="PROSITE" id="PS50901">
    <property type="entry name" value="FTSK"/>
    <property type="match status" value="1"/>
</dbReference>
<dbReference type="EMBL" id="BTCL01000020">
    <property type="protein sequence ID" value="GMK47504.1"/>
    <property type="molecule type" value="Genomic_DNA"/>
</dbReference>
<accession>A0ABQ6NU42</accession>
<organism evidence="8 9">
    <name type="scientific">Paenibacillus glycanilyticus</name>
    <dbReference type="NCBI Taxonomy" id="126569"/>
    <lineage>
        <taxon>Bacteria</taxon>
        <taxon>Bacillati</taxon>
        <taxon>Bacillota</taxon>
        <taxon>Bacilli</taxon>
        <taxon>Bacillales</taxon>
        <taxon>Paenibacillaceae</taxon>
        <taxon>Paenibacillus</taxon>
    </lineage>
</organism>
<dbReference type="RefSeq" id="WP_317981455.1">
    <property type="nucleotide sequence ID" value="NZ_BTCL01000020.1"/>
</dbReference>
<dbReference type="InterPro" id="IPR027417">
    <property type="entry name" value="P-loop_NTPase"/>
</dbReference>
<feature type="compositionally biased region" description="Acidic residues" evidence="5">
    <location>
        <begin position="572"/>
        <end position="587"/>
    </location>
</feature>
<gene>
    <name evidence="8" type="ORF">PghCCS26_46340</name>
</gene>
<evidence type="ECO:0000256" key="5">
    <source>
        <dbReference type="SAM" id="MobiDB-lite"/>
    </source>
</evidence>
<evidence type="ECO:0000256" key="4">
    <source>
        <dbReference type="PROSITE-ProRule" id="PRU00289"/>
    </source>
</evidence>
<comment type="caution">
    <text evidence="8">The sequence shown here is derived from an EMBL/GenBank/DDBJ whole genome shotgun (WGS) entry which is preliminary data.</text>
</comment>
<evidence type="ECO:0000313" key="8">
    <source>
        <dbReference type="EMBL" id="GMK47504.1"/>
    </source>
</evidence>
<dbReference type="Gene3D" id="3.40.50.300">
    <property type="entry name" value="P-loop containing nucleotide triphosphate hydrolases"/>
    <property type="match status" value="1"/>
</dbReference>
<dbReference type="PANTHER" id="PTHR22683:SF41">
    <property type="entry name" value="DNA TRANSLOCASE FTSK"/>
    <property type="match status" value="1"/>
</dbReference>
<feature type="binding site" evidence="4">
    <location>
        <begin position="286"/>
        <end position="293"/>
    </location>
    <ligand>
        <name>ATP</name>
        <dbReference type="ChEBI" id="CHEBI:30616"/>
    </ligand>
</feature>
<protein>
    <recommendedName>
        <fullName evidence="7">FtsK domain-containing protein</fullName>
    </recommendedName>
</protein>
<sequence>MEVRTPPAAEKKKESFFQFITRLAVIGAAICVGGYFALKGEDMHALALKGLRLVGMVWLIFGLAPVLLQQAWRDRAKWWAAIRRWMKQQKGQRAMSDTLTPVIAHSEPVSDRSASVVSDQSVPGQFGILLAPYSLLPSNPRPHASSKLRADNAGEIISDALQLAGLPVEGDIQVLNLESGPTLQTVSFQLPPRLQLSKISSKKEDIANHLFGHSLGFDITSATNFRSAAAFVLPHDERAYVYMRDVVQDLINMKGKMALPVIFGKDVRGKPMIQDLAKMPHLLLAGATGSGKSVYINTVLTSLLSTQSPIELRLLLIDPKQVELAVYRGYPHLLSPPVTEPKQAIAALSKIVVEMERRYELLAKTFTRNIVQYNKKMPNEALPYIVVVIDEYADLMVVAGAAVEESVQRIAQKARAAGIHLILGTQRPSVDVVTGVIKANLPSRVAFRLESTHDYRTVLDGAAPQLLGFGDGICRIQGGSPQRFQSASISVEDMESTNFIEDLKAYWINSNQVSALGQEEWDMSEEVAGAAAQDISTELMESEIHDDVPPWEETQEEHLEEEVIAAEPYLAPDDEEDEEEEEADEGEPYEKALKLGRKQGGISVAMLQRSLRIGYVAAAQLLQRMVDEGRVGAHDPERNMRLWITSKEEQTLDDKAMMLNRMKRYICRTRTVKSTELRDLLGVRREKVLQYMQELTDEGFLDPPKAARLGYTIAWSEEEIQQFLAQMDAEDGDDI</sequence>
<feature type="transmembrane region" description="Helical" evidence="6">
    <location>
        <begin position="50"/>
        <end position="68"/>
    </location>
</feature>
<dbReference type="SMART" id="SM00843">
    <property type="entry name" value="Ftsk_gamma"/>
    <property type="match status" value="1"/>
</dbReference>
<dbReference type="InterPro" id="IPR036390">
    <property type="entry name" value="WH_DNA-bd_sf"/>
</dbReference>
<keyword evidence="6" id="KW-1133">Transmembrane helix</keyword>
<dbReference type="InterPro" id="IPR050206">
    <property type="entry name" value="FtsK/SpoIIIE/SftA"/>
</dbReference>
<evidence type="ECO:0000256" key="6">
    <source>
        <dbReference type="SAM" id="Phobius"/>
    </source>
</evidence>
<name>A0ABQ6NU42_9BACL</name>
<keyword evidence="3 4" id="KW-0067">ATP-binding</keyword>